<dbReference type="Gene3D" id="3.30.1490.10">
    <property type="match status" value="1"/>
</dbReference>
<dbReference type="InterPro" id="IPR035987">
    <property type="entry name" value="Ribosomal_uS8_sf"/>
</dbReference>
<evidence type="ECO:0000256" key="3">
    <source>
        <dbReference type="ARBA" id="ARBA00023274"/>
    </source>
</evidence>
<dbReference type="GO" id="GO:0019843">
    <property type="term" value="F:rRNA binding"/>
    <property type="evidence" value="ECO:0007669"/>
    <property type="project" value="UniProtKB-UniRule"/>
</dbReference>
<reference evidence="6" key="1">
    <citation type="journal article" date="2014" name="Genome Biol. Evol.">
        <title>Analyses of charophyte chloroplast genomes help characterize the ancestral chloroplast genome of land plants.</title>
        <authorList>
            <person name="Civan P."/>
            <person name="Foster P.G."/>
            <person name="Embley M.T."/>
            <person name="Seneca A."/>
            <person name="Cox C.J."/>
        </authorList>
    </citation>
    <scope>NUCLEOTIDE SEQUENCE</scope>
</reference>
<evidence type="ECO:0000256" key="1">
    <source>
        <dbReference type="ARBA" id="ARBA00006471"/>
    </source>
</evidence>
<dbReference type="Gene3D" id="3.30.1370.30">
    <property type="match status" value="1"/>
</dbReference>
<protein>
    <recommendedName>
        <fullName evidence="4">Small ribosomal subunit protein uS8c</fullName>
    </recommendedName>
</protein>
<dbReference type="NCBIfam" id="NF001109">
    <property type="entry name" value="PRK00136.1"/>
    <property type="match status" value="1"/>
</dbReference>
<keyword evidence="2 4" id="KW-0689">Ribosomal protein</keyword>
<evidence type="ECO:0000256" key="2">
    <source>
        <dbReference type="ARBA" id="ARBA00022980"/>
    </source>
</evidence>
<keyword evidence="6" id="KW-0150">Chloroplast</keyword>
<sequence>MGNDTIASMITCIRNGILSKMLVVKVPATRTTRSIGTILVQEGFLENLRERQVGTTRFLLLTLRYQGKQRLSCITTLRRISKPGVRVYSKHQDIPKVLGGMGIVILSTSQGIMVDREARQKQVGGELLCYVW</sequence>
<dbReference type="GO" id="GO:1990904">
    <property type="term" value="C:ribonucleoprotein complex"/>
    <property type="evidence" value="ECO:0007669"/>
    <property type="project" value="UniProtKB-KW"/>
</dbReference>
<dbReference type="InterPro" id="IPR047863">
    <property type="entry name" value="Ribosomal_uS8_CS"/>
</dbReference>
<dbReference type="RefSeq" id="YP_009033828.1">
    <property type="nucleotide sequence ID" value="NC_024169.1"/>
</dbReference>
<comment type="function">
    <text evidence="4">One of the primary rRNA binding proteins, it binds directly to 16S rRNA central domain where it helps coordinate assembly of the platform of the 30S subunit.</text>
</comment>
<keyword evidence="4" id="KW-0699">rRNA-binding</keyword>
<gene>
    <name evidence="4 6" type="primary">rps8</name>
</gene>
<dbReference type="GO" id="GO:0003735">
    <property type="term" value="F:structural constituent of ribosome"/>
    <property type="evidence" value="ECO:0007669"/>
    <property type="project" value="InterPro"/>
</dbReference>
<dbReference type="HAMAP" id="MF_01302_B">
    <property type="entry name" value="Ribosomal_uS8_B"/>
    <property type="match status" value="1"/>
</dbReference>
<dbReference type="PROSITE" id="PS00053">
    <property type="entry name" value="RIBOSOMAL_S8"/>
    <property type="match status" value="1"/>
</dbReference>
<dbReference type="GO" id="GO:0005840">
    <property type="term" value="C:ribosome"/>
    <property type="evidence" value="ECO:0007669"/>
    <property type="project" value="UniProtKB-KW"/>
</dbReference>
<proteinExistence type="inferred from homology"/>
<dbReference type="Pfam" id="PF00410">
    <property type="entry name" value="Ribosomal_S8"/>
    <property type="match status" value="1"/>
</dbReference>
<dbReference type="EMBL" id="KJ461682">
    <property type="protein sequence ID" value="AHZ11211.1"/>
    <property type="molecule type" value="Genomic_DNA"/>
</dbReference>
<evidence type="ECO:0000256" key="4">
    <source>
        <dbReference type="HAMAP-Rule" id="MF_01302"/>
    </source>
</evidence>
<comment type="subcellular location">
    <subcellularLocation>
        <location evidence="4">Plastid</location>
        <location evidence="4">Chloroplast</location>
    </subcellularLocation>
</comment>
<name>A0A024B4U2_9VIRI</name>
<comment type="subunit">
    <text evidence="4">Part of the 30S ribosomal subunit.</text>
</comment>
<dbReference type="InterPro" id="IPR000630">
    <property type="entry name" value="Ribosomal_uS8"/>
</dbReference>
<dbReference type="GeneID" id="19524101"/>
<dbReference type="PANTHER" id="PTHR11758">
    <property type="entry name" value="40S RIBOSOMAL PROTEIN S15A"/>
    <property type="match status" value="1"/>
</dbReference>
<keyword evidence="6" id="KW-0934">Plastid</keyword>
<geneLocation type="chloroplast" evidence="6"/>
<comment type="similarity">
    <text evidence="1 4 5">Belongs to the universal ribosomal protein uS8 family.</text>
</comment>
<evidence type="ECO:0000256" key="5">
    <source>
        <dbReference type="RuleBase" id="RU003660"/>
    </source>
</evidence>
<dbReference type="AlphaFoldDB" id="A0A024B4U2"/>
<dbReference type="GO" id="GO:0006412">
    <property type="term" value="P:translation"/>
    <property type="evidence" value="ECO:0007669"/>
    <property type="project" value="UniProtKB-UniRule"/>
</dbReference>
<accession>A0A024B4U2</accession>
<organism evidence="6">
    <name type="scientific">Mesotaenium endlicherianum</name>
    <dbReference type="NCBI Taxonomy" id="184485"/>
    <lineage>
        <taxon>Eukaryota</taxon>
        <taxon>Viridiplantae</taxon>
        <taxon>Streptophyta</taxon>
        <taxon>Zygnematophyceae</taxon>
        <taxon>Zygnematophycidae</taxon>
        <taxon>Zygnematales</taxon>
        <taxon>Mesotaeniaceae</taxon>
        <taxon>Mesotaenium</taxon>
    </lineage>
</organism>
<keyword evidence="4" id="KW-0694">RNA-binding</keyword>
<dbReference type="FunFam" id="3.30.1490.10:FF:000001">
    <property type="entry name" value="30S ribosomal protein S8"/>
    <property type="match status" value="1"/>
</dbReference>
<evidence type="ECO:0000313" key="6">
    <source>
        <dbReference type="EMBL" id="AHZ11211.1"/>
    </source>
</evidence>
<dbReference type="SUPFAM" id="SSF56047">
    <property type="entry name" value="Ribosomal protein S8"/>
    <property type="match status" value="1"/>
</dbReference>
<keyword evidence="3 4" id="KW-0687">Ribonucleoprotein</keyword>
<dbReference type="GO" id="GO:0009507">
    <property type="term" value="C:chloroplast"/>
    <property type="evidence" value="ECO:0007669"/>
    <property type="project" value="UniProtKB-SubCell"/>
</dbReference>